<evidence type="ECO:0000256" key="1">
    <source>
        <dbReference type="ARBA" id="ARBA00022801"/>
    </source>
</evidence>
<dbReference type="Gene3D" id="3.40.50.1820">
    <property type="entry name" value="alpha/beta hydrolase"/>
    <property type="match status" value="1"/>
</dbReference>
<gene>
    <name evidence="3" type="ORF">A3D77_03525</name>
</gene>
<dbReference type="InterPro" id="IPR029058">
    <property type="entry name" value="AB_hydrolase_fold"/>
</dbReference>
<dbReference type="Proteomes" id="UP000176923">
    <property type="component" value="Unassembled WGS sequence"/>
</dbReference>
<proteinExistence type="predicted"/>
<dbReference type="EMBL" id="MFJL01000033">
    <property type="protein sequence ID" value="OGG13962.1"/>
    <property type="molecule type" value="Genomic_DNA"/>
</dbReference>
<protein>
    <recommendedName>
        <fullName evidence="2">Serine aminopeptidase S33 domain-containing protein</fullName>
    </recommendedName>
</protein>
<dbReference type="GO" id="GO:0052689">
    <property type="term" value="F:carboxylic ester hydrolase activity"/>
    <property type="evidence" value="ECO:0007669"/>
    <property type="project" value="UniProtKB-ARBA"/>
</dbReference>
<dbReference type="PANTHER" id="PTHR22946:SF9">
    <property type="entry name" value="POLYKETIDE TRANSFERASE AF380"/>
    <property type="match status" value="1"/>
</dbReference>
<dbReference type="STRING" id="1798382.A3D77_03525"/>
<keyword evidence="1" id="KW-0378">Hydrolase</keyword>
<evidence type="ECO:0000313" key="4">
    <source>
        <dbReference type="Proteomes" id="UP000176923"/>
    </source>
</evidence>
<accession>A0A1F5ZPD2</accession>
<feature type="domain" description="Serine aminopeptidase S33" evidence="2">
    <location>
        <begin position="75"/>
        <end position="188"/>
    </location>
</feature>
<name>A0A1F5ZPD2_9BACT</name>
<dbReference type="PANTHER" id="PTHR22946">
    <property type="entry name" value="DIENELACTONE HYDROLASE DOMAIN-CONTAINING PROTEIN-RELATED"/>
    <property type="match status" value="1"/>
</dbReference>
<organism evidence="3 4">
    <name type="scientific">Candidatus Gottesmanbacteria bacterium RIFCSPHIGHO2_02_FULL_39_11</name>
    <dbReference type="NCBI Taxonomy" id="1798382"/>
    <lineage>
        <taxon>Bacteria</taxon>
        <taxon>Candidatus Gottesmaniibacteriota</taxon>
    </lineage>
</organism>
<reference evidence="3 4" key="1">
    <citation type="journal article" date="2016" name="Nat. Commun.">
        <title>Thousands of microbial genomes shed light on interconnected biogeochemical processes in an aquifer system.</title>
        <authorList>
            <person name="Anantharaman K."/>
            <person name="Brown C.T."/>
            <person name="Hug L.A."/>
            <person name="Sharon I."/>
            <person name="Castelle C.J."/>
            <person name="Probst A.J."/>
            <person name="Thomas B.C."/>
            <person name="Singh A."/>
            <person name="Wilkins M.J."/>
            <person name="Karaoz U."/>
            <person name="Brodie E.L."/>
            <person name="Williams K.H."/>
            <person name="Hubbard S.S."/>
            <person name="Banfield J.F."/>
        </authorList>
    </citation>
    <scope>NUCLEOTIDE SEQUENCE [LARGE SCALE GENOMIC DNA]</scope>
</reference>
<dbReference type="InterPro" id="IPR050261">
    <property type="entry name" value="FrsA_esterase"/>
</dbReference>
<comment type="caution">
    <text evidence="3">The sequence shown here is derived from an EMBL/GenBank/DDBJ whole genome shotgun (WGS) entry which is preliminary data.</text>
</comment>
<evidence type="ECO:0000313" key="3">
    <source>
        <dbReference type="EMBL" id="OGG13962.1"/>
    </source>
</evidence>
<dbReference type="SUPFAM" id="SSF53474">
    <property type="entry name" value="alpha/beta-Hydrolases"/>
    <property type="match status" value="1"/>
</dbReference>
<dbReference type="Pfam" id="PF12146">
    <property type="entry name" value="Hydrolase_4"/>
    <property type="match status" value="1"/>
</dbReference>
<sequence>MYVSPTSIPSPFPFQEITIPYLRSRMYQSSLGEMQLVSQNGSYTSYLTSYNSDGLKVYGQLTLPKGEKPEGGWPAIILVHGYIPPQNYQTLVNYASYVDYLARQEFAIFKIDLRGHGNSEGEPGGGYYSSDYVIDVLNAYSALRSSDLVNPKKIGLWGHSMAGNVTARALAANPQIPALVIWAGAVYTYSDLAEFKINDNSYRSPSDASPTRRKRNELLEKYGQFDPNSSFWKQVPATNYLDEIKGAISLNHAVDDNVVNIGYSRNFNTLLNGTSIVHELNQYPSGGHNFTGGAFNSAMQNTVEFFKKNLK</sequence>
<dbReference type="InterPro" id="IPR022742">
    <property type="entry name" value="Hydrolase_4"/>
</dbReference>
<evidence type="ECO:0000259" key="2">
    <source>
        <dbReference type="Pfam" id="PF12146"/>
    </source>
</evidence>
<dbReference type="AlphaFoldDB" id="A0A1F5ZPD2"/>